<sequence>MGKKTVLAINFSDQRYSLLSSVCLLHRAALKRVHEEDKEKRVGDILGLSEEEIQAIAALGQETDEGEDAAIDEGGNLREPVKEEAIILCHFENSEARDFLDAIKTSPIKYIPLKAMLTPNNIIWPIRIVLHELYGEYEYFRNFRNSRKK</sequence>
<dbReference type="InterPro" id="IPR016621">
    <property type="entry name" value="UCP014543"/>
</dbReference>
<organism evidence="1 2">
    <name type="scientific">Megasphaera vaginalis</name>
    <name type="common">ex Srinivasan et al. 2021</name>
    <dbReference type="NCBI Taxonomy" id="1111454"/>
    <lineage>
        <taxon>Bacteria</taxon>
        <taxon>Bacillati</taxon>
        <taxon>Bacillota</taxon>
        <taxon>Negativicutes</taxon>
        <taxon>Veillonellales</taxon>
        <taxon>Veillonellaceae</taxon>
        <taxon>Megasphaera</taxon>
    </lineage>
</organism>
<evidence type="ECO:0000313" key="2">
    <source>
        <dbReference type="Proteomes" id="UP000017090"/>
    </source>
</evidence>
<accession>U7UMI6</accession>
<dbReference type="AlphaFoldDB" id="U7UMI6"/>
<evidence type="ECO:0000313" key="1">
    <source>
        <dbReference type="EMBL" id="ERT60521.1"/>
    </source>
</evidence>
<dbReference type="PATRIC" id="fig|1111454.3.peg.836"/>
<dbReference type="OrthoDB" id="1049518at2"/>
<dbReference type="Pfam" id="PF12646">
    <property type="entry name" value="DUF3783"/>
    <property type="match status" value="1"/>
</dbReference>
<name>U7UMI6_9FIRM</name>
<gene>
    <name evidence="1" type="ORF">HMPREF1250_0440</name>
</gene>
<proteinExistence type="predicted"/>
<comment type="caution">
    <text evidence="1">The sequence shown here is derived from an EMBL/GenBank/DDBJ whole genome shotgun (WGS) entry which is preliminary data.</text>
</comment>
<dbReference type="eggNOG" id="ENOG5033FK0">
    <property type="taxonomic scope" value="Bacteria"/>
</dbReference>
<dbReference type="EMBL" id="AWXA01000020">
    <property type="protein sequence ID" value="ERT60521.1"/>
    <property type="molecule type" value="Genomic_DNA"/>
</dbReference>
<dbReference type="STRING" id="1111454.HMPREF1250_0440"/>
<protein>
    <submittedName>
        <fullName evidence="1">PF12646 domain protein</fullName>
    </submittedName>
</protein>
<reference evidence="1 2" key="1">
    <citation type="submission" date="2013-09" db="EMBL/GenBank/DDBJ databases">
        <authorList>
            <person name="Durkin A.S."/>
            <person name="Haft D.R."/>
            <person name="McCorrison J."/>
            <person name="Torralba M."/>
            <person name="Gillis M."/>
            <person name="Haft D.H."/>
            <person name="Methe B."/>
            <person name="Sutton G."/>
            <person name="Nelson K.E."/>
        </authorList>
    </citation>
    <scope>NUCLEOTIDE SEQUENCE [LARGE SCALE GENOMIC DNA]</scope>
    <source>
        <strain evidence="1 2">BV3C16-1</strain>
    </source>
</reference>
<dbReference type="Proteomes" id="UP000017090">
    <property type="component" value="Unassembled WGS sequence"/>
</dbReference>
<keyword evidence="2" id="KW-1185">Reference proteome</keyword>
<dbReference type="RefSeq" id="WP_023053304.1">
    <property type="nucleotide sequence ID" value="NZ_AWXA01000020.1"/>
</dbReference>